<keyword evidence="3" id="KW-0663">Pyridoxal phosphate</keyword>
<dbReference type="InterPro" id="IPR029066">
    <property type="entry name" value="PLP-binding_barrel"/>
</dbReference>
<dbReference type="PANTHER" id="PTHR43727">
    <property type="entry name" value="DIAMINOPIMELATE DECARBOXYLASE"/>
    <property type="match status" value="1"/>
</dbReference>
<dbReference type="Gene3D" id="2.40.37.10">
    <property type="entry name" value="Lyase, Ornithine Decarboxylase, Chain A, domain 1"/>
    <property type="match status" value="1"/>
</dbReference>
<evidence type="ECO:0000256" key="4">
    <source>
        <dbReference type="ARBA" id="ARBA00023239"/>
    </source>
</evidence>
<dbReference type="InterPro" id="IPR000183">
    <property type="entry name" value="Orn/DAP/Arg_de-COase"/>
</dbReference>
<sequence length="422" mass="45444">MHHFRYRNGILHAESVPLPKLADIVGTPFYCYATAAVERHYRLLQTALPGLGKVRIHYALKANANMAVVQTLANLGAGADVVSEGEMRLALAVGIPPQRIVFSGVGKTTAEIAFALQTGILQLNVESEPELETINHVATELGRIAPVSFRVNPDIDAHTHHKITTGRSADKFGVALASVPSLFFRSVNLTHLNVVGLATHIGSQITTLQPFKESFLRIRSTVEYLRASGFPIQRIDLGGGLGVPYDSAADRPPSPAAYAAVIRETLGDCNCQILLEPGRLIVANAGILVTRVLYVKEGSRTFVIVDAAMNDLIRPSLYDAFHAILPVTEPIHGTACQAVDVVGPICETGDVFAHQRSLTPVGPGDLLALTTAGAYGAAMASSYNLRPLIPEVLVKGDEFAVVRRRPSYKEMLTLESLPPWLL</sequence>
<dbReference type="FunFam" id="3.20.20.10:FF:000003">
    <property type="entry name" value="Diaminopimelate decarboxylase"/>
    <property type="match status" value="1"/>
</dbReference>
<dbReference type="PANTHER" id="PTHR43727:SF2">
    <property type="entry name" value="GROUP IV DECARBOXYLASE"/>
    <property type="match status" value="1"/>
</dbReference>
<dbReference type="InterPro" id="IPR022644">
    <property type="entry name" value="De-COase2_N"/>
</dbReference>
<dbReference type="GO" id="GO:0009089">
    <property type="term" value="P:lysine biosynthetic process via diaminopimelate"/>
    <property type="evidence" value="ECO:0007669"/>
    <property type="project" value="InterPro"/>
</dbReference>
<dbReference type="CDD" id="cd06828">
    <property type="entry name" value="PLPDE_III_DapDC"/>
    <property type="match status" value="1"/>
</dbReference>
<dbReference type="GO" id="GO:0008836">
    <property type="term" value="F:diaminopimelate decarboxylase activity"/>
    <property type="evidence" value="ECO:0007669"/>
    <property type="project" value="UniProtKB-EC"/>
</dbReference>
<feature type="domain" description="Orn/DAP/Arg decarboxylase 2 N-terminal" evidence="5">
    <location>
        <begin position="35"/>
        <end position="283"/>
    </location>
</feature>
<name>A0A484H9W6_9ZZZZ</name>
<dbReference type="Pfam" id="PF02784">
    <property type="entry name" value="Orn_Arg_deC_N"/>
    <property type="match status" value="1"/>
</dbReference>
<accession>A0A484H9W6</accession>
<evidence type="ECO:0000256" key="1">
    <source>
        <dbReference type="ARBA" id="ARBA00001933"/>
    </source>
</evidence>
<keyword evidence="4 6" id="KW-0456">Lyase</keyword>
<dbReference type="Gene3D" id="3.20.20.10">
    <property type="entry name" value="Alanine racemase"/>
    <property type="match status" value="1"/>
</dbReference>
<dbReference type="InterPro" id="IPR022653">
    <property type="entry name" value="De-COase2_pyr-phos_BS"/>
</dbReference>
<organism evidence="6">
    <name type="scientific">invertebrate metagenome</name>
    <dbReference type="NCBI Taxonomy" id="1711999"/>
    <lineage>
        <taxon>unclassified sequences</taxon>
        <taxon>metagenomes</taxon>
        <taxon>organismal metagenomes</taxon>
    </lineage>
</organism>
<dbReference type="PRINTS" id="PR01181">
    <property type="entry name" value="DAPDCRBXLASE"/>
</dbReference>
<evidence type="ECO:0000256" key="3">
    <source>
        <dbReference type="ARBA" id="ARBA00022898"/>
    </source>
</evidence>
<proteinExistence type="inferred from homology"/>
<dbReference type="EC" id="4.1.1.20" evidence="6"/>
<dbReference type="AlphaFoldDB" id="A0A484H9W6"/>
<dbReference type="InterPro" id="IPR002986">
    <property type="entry name" value="DAP_deCOOHase_LysA"/>
</dbReference>
<evidence type="ECO:0000256" key="2">
    <source>
        <dbReference type="ARBA" id="ARBA00022793"/>
    </source>
</evidence>
<keyword evidence="2" id="KW-0210">Decarboxylase</keyword>
<dbReference type="PROSITE" id="PS00879">
    <property type="entry name" value="ODR_DC_2_2"/>
    <property type="match status" value="1"/>
</dbReference>
<dbReference type="SUPFAM" id="SSF51419">
    <property type="entry name" value="PLP-binding barrel"/>
    <property type="match status" value="1"/>
</dbReference>
<dbReference type="PROSITE" id="PS00878">
    <property type="entry name" value="ODR_DC_2_1"/>
    <property type="match status" value="1"/>
</dbReference>
<evidence type="ECO:0000313" key="6">
    <source>
        <dbReference type="EMBL" id="VBB69643.1"/>
    </source>
</evidence>
<dbReference type="InterPro" id="IPR022657">
    <property type="entry name" value="De-COase2_CS"/>
</dbReference>
<dbReference type="NCBIfam" id="TIGR01048">
    <property type="entry name" value="lysA"/>
    <property type="match status" value="1"/>
</dbReference>
<dbReference type="EMBL" id="LR026963">
    <property type="protein sequence ID" value="VBB69643.1"/>
    <property type="molecule type" value="Genomic_DNA"/>
</dbReference>
<comment type="cofactor">
    <cofactor evidence="1">
        <name>pyridoxal 5'-phosphate</name>
        <dbReference type="ChEBI" id="CHEBI:597326"/>
    </cofactor>
</comment>
<dbReference type="PRINTS" id="PR01179">
    <property type="entry name" value="ODADCRBXLASE"/>
</dbReference>
<dbReference type="InterPro" id="IPR009006">
    <property type="entry name" value="Ala_racemase/Decarboxylase_C"/>
</dbReference>
<evidence type="ECO:0000259" key="5">
    <source>
        <dbReference type="Pfam" id="PF02784"/>
    </source>
</evidence>
<reference evidence="6" key="1">
    <citation type="submission" date="2018-10" db="EMBL/GenBank/DDBJ databases">
        <authorList>
            <person name="Gruber-Vodicka H."/>
            <person name="Jaeckle O."/>
        </authorList>
    </citation>
    <scope>NUCLEOTIDE SEQUENCE</scope>
</reference>
<dbReference type="SUPFAM" id="SSF50621">
    <property type="entry name" value="Alanine racemase C-terminal domain-like"/>
    <property type="match status" value="1"/>
</dbReference>
<protein>
    <submittedName>
        <fullName evidence="6">Diaminopimelate decarboxylase</fullName>
        <ecNumber evidence="6">4.1.1.20</ecNumber>
    </submittedName>
</protein>
<dbReference type="HAMAP" id="MF_02120">
    <property type="entry name" value="LysA"/>
    <property type="match status" value="1"/>
</dbReference>
<gene>
    <name evidence="6" type="ORF">RIEGSTA812A_PEG_1116</name>
</gene>